<sequence length="188" mass="18633">MKGFTFATVAALAATTFAATVKLEQTACIQANATSLSQFDVEVDKLTVVNLDSVCGLKLVSADGADVKAIKCQAYIDAEGKNKGSKEFTFDDPAEIATNPVQEKAILCVGSGAVPTAQPTTFAAVTTSAALAAPTGGASTTGNSTSGKPSSPSPSPSSTNGPGNEGAASTLGMSLGALSFAAVAAFFL</sequence>
<reference evidence="3 4" key="1">
    <citation type="submission" date="2016-05" db="EMBL/GenBank/DDBJ databases">
        <title>Comparative analysis of secretome profiles of manganese(II)-oxidizing ascomycete fungi.</title>
        <authorList>
            <consortium name="DOE Joint Genome Institute"/>
            <person name="Zeiner C.A."/>
            <person name="Purvine S.O."/>
            <person name="Zink E.M."/>
            <person name="Wu S."/>
            <person name="Pasa-Tolic L."/>
            <person name="Chaput D.L."/>
            <person name="Haridas S."/>
            <person name="Grigoriev I.V."/>
            <person name="Santelli C.M."/>
            <person name="Hansel C.M."/>
        </authorList>
    </citation>
    <scope>NUCLEOTIDE SEQUENCE [LARGE SCALE GENOMIC DNA]</scope>
    <source>
        <strain evidence="3 4">AP3s5-JAC2a</strain>
    </source>
</reference>
<feature type="compositionally biased region" description="Low complexity" evidence="1">
    <location>
        <begin position="134"/>
        <end position="162"/>
    </location>
</feature>
<dbReference type="Proteomes" id="UP000077069">
    <property type="component" value="Unassembled WGS sequence"/>
</dbReference>
<feature type="signal peptide" evidence="2">
    <location>
        <begin position="1"/>
        <end position="18"/>
    </location>
</feature>
<feature type="chain" id="PRO_5008058480" description="GPI anchored cell wall protein" evidence="2">
    <location>
        <begin position="19"/>
        <end position="188"/>
    </location>
</feature>
<evidence type="ECO:0000313" key="3">
    <source>
        <dbReference type="EMBL" id="OAG08793.1"/>
    </source>
</evidence>
<dbReference type="RefSeq" id="XP_018039158.1">
    <property type="nucleotide sequence ID" value="XM_018178048.1"/>
</dbReference>
<gene>
    <name evidence="3" type="ORF">CC84DRAFT_1162638</name>
</gene>
<keyword evidence="2" id="KW-0732">Signal</keyword>
<evidence type="ECO:0000256" key="2">
    <source>
        <dbReference type="SAM" id="SignalP"/>
    </source>
</evidence>
<protein>
    <recommendedName>
        <fullName evidence="5">GPI anchored cell wall protein</fullName>
    </recommendedName>
</protein>
<dbReference type="InParanoid" id="A0A177CMQ6"/>
<proteinExistence type="predicted"/>
<name>A0A177CMQ6_9PLEO</name>
<dbReference type="AlphaFoldDB" id="A0A177CMQ6"/>
<organism evidence="3 4">
    <name type="scientific">Paraphaeosphaeria sporulosa</name>
    <dbReference type="NCBI Taxonomy" id="1460663"/>
    <lineage>
        <taxon>Eukaryota</taxon>
        <taxon>Fungi</taxon>
        <taxon>Dikarya</taxon>
        <taxon>Ascomycota</taxon>
        <taxon>Pezizomycotina</taxon>
        <taxon>Dothideomycetes</taxon>
        <taxon>Pleosporomycetidae</taxon>
        <taxon>Pleosporales</taxon>
        <taxon>Massarineae</taxon>
        <taxon>Didymosphaeriaceae</taxon>
        <taxon>Paraphaeosphaeria</taxon>
    </lineage>
</organism>
<dbReference type="EMBL" id="KV441550">
    <property type="protein sequence ID" value="OAG08793.1"/>
    <property type="molecule type" value="Genomic_DNA"/>
</dbReference>
<feature type="region of interest" description="Disordered" evidence="1">
    <location>
        <begin position="134"/>
        <end position="167"/>
    </location>
</feature>
<evidence type="ECO:0008006" key="5">
    <source>
        <dbReference type="Google" id="ProtNLM"/>
    </source>
</evidence>
<accession>A0A177CMQ6</accession>
<evidence type="ECO:0000313" key="4">
    <source>
        <dbReference type="Proteomes" id="UP000077069"/>
    </source>
</evidence>
<keyword evidence="4" id="KW-1185">Reference proteome</keyword>
<dbReference type="OrthoDB" id="5091764at2759"/>
<evidence type="ECO:0000256" key="1">
    <source>
        <dbReference type="SAM" id="MobiDB-lite"/>
    </source>
</evidence>
<dbReference type="GeneID" id="28761534"/>